<feature type="transmembrane region" description="Helical" evidence="1">
    <location>
        <begin position="73"/>
        <end position="92"/>
    </location>
</feature>
<gene>
    <name evidence="2" type="ordered locus">M5M_13860</name>
</gene>
<proteinExistence type="predicted"/>
<evidence type="ECO:0000256" key="1">
    <source>
        <dbReference type="SAM" id="Phobius"/>
    </source>
</evidence>
<dbReference type="AlphaFoldDB" id="K4KNU1"/>
<keyword evidence="3" id="KW-1185">Reference proteome</keyword>
<dbReference type="Proteomes" id="UP000000466">
    <property type="component" value="Chromosome"/>
</dbReference>
<keyword evidence="1" id="KW-1133">Transmembrane helix</keyword>
<feature type="transmembrane region" description="Helical" evidence="1">
    <location>
        <begin position="37"/>
        <end position="61"/>
    </location>
</feature>
<dbReference type="HOGENOM" id="CLU_2195162_0_0_6"/>
<evidence type="ECO:0000313" key="2">
    <source>
        <dbReference type="EMBL" id="AFU99910.1"/>
    </source>
</evidence>
<dbReference type="EMBL" id="CP003746">
    <property type="protein sequence ID" value="AFU99910.1"/>
    <property type="molecule type" value="Genomic_DNA"/>
</dbReference>
<dbReference type="OrthoDB" id="5704847at2"/>
<keyword evidence="1" id="KW-0812">Transmembrane</keyword>
<organism evidence="2 3">
    <name type="scientific">Simiduia agarivorans (strain DSM 21679 / JCM 13881 / BCRC 17597 / SA1)</name>
    <dbReference type="NCBI Taxonomy" id="1117647"/>
    <lineage>
        <taxon>Bacteria</taxon>
        <taxon>Pseudomonadati</taxon>
        <taxon>Pseudomonadota</taxon>
        <taxon>Gammaproteobacteria</taxon>
        <taxon>Cellvibrionales</taxon>
        <taxon>Cellvibrionaceae</taxon>
        <taxon>Simiduia</taxon>
    </lineage>
</organism>
<accession>K4KNU1</accession>
<keyword evidence="1" id="KW-0472">Membrane</keyword>
<dbReference type="KEGG" id="saga:M5M_13860"/>
<feature type="transmembrane region" description="Helical" evidence="1">
    <location>
        <begin position="5"/>
        <end position="25"/>
    </location>
</feature>
<reference evidence="2 3" key="1">
    <citation type="journal article" date="2013" name="Genome Announc.">
        <title>Complete genome sequence of Simiduia agarivorans SA1(T), a marine bacterium able to degrade a variety of polysaccharides.</title>
        <authorList>
            <person name="Lin S.Y."/>
            <person name="Shieh W.Y."/>
            <person name="Chen J.S."/>
            <person name="Tang S.L."/>
        </authorList>
    </citation>
    <scope>NUCLEOTIDE SEQUENCE [LARGE SCALE GENOMIC DNA]</scope>
    <source>
        <strain evidence="3">DSM 21679 / JCM 13881 / BCRC 17597 / SA1</strain>
    </source>
</reference>
<evidence type="ECO:0000313" key="3">
    <source>
        <dbReference type="Proteomes" id="UP000000466"/>
    </source>
</evidence>
<sequence length="108" mass="12388">MKRIFLGLLITMAALTSYYAVFMLFYDSWFPYYYEEYLPTIFVVGLMTIVILPVPVSLLKTSDSDRMGYYRSVVWFNAAIIAICIVVFLYMLSNGVFLSSPGVYQIGN</sequence>
<name>K4KNU1_SIMAS</name>
<protein>
    <submittedName>
        <fullName evidence="2">Uncharacterized protein</fullName>
    </submittedName>
</protein>
<dbReference type="RefSeq" id="WP_015048072.1">
    <property type="nucleotide sequence ID" value="NC_018868.3"/>
</dbReference>